<dbReference type="Proteomes" id="UP000240904">
    <property type="component" value="Unassembled WGS sequence"/>
</dbReference>
<dbReference type="GO" id="GO:0003677">
    <property type="term" value="F:DNA binding"/>
    <property type="evidence" value="ECO:0007669"/>
    <property type="project" value="UniProtKB-KW"/>
</dbReference>
<keyword evidence="4" id="KW-1185">Reference proteome</keyword>
<gene>
    <name evidence="3" type="ORF">C9I89_10210</name>
</gene>
<sequence length="458" mass="51468">MINSASSVVLNSEKCAPDALSENALSELVPKPRTLEQTGIPARILETLLLKHLSQATDLDVTSLSQSLALSGNLVDLLLQKLKAEALVEVRSDGRFERGMRYGLTQKGRQFAQHELQRDGYLGPVPIPLELYKQLVIHQSSKHEAITPDSLKAGLNDLILPDKLVAQLGPALNSGRAIFIYGLPGTGKTYVSRRLVRLFQSNVLIPYAVCIGHQVLQVFDPIIHEKIEPAVTQSLNNQNINTKSLRLDDGHDDRLVLCKRPEVVVGGELTAEMLEVSMDPTYKINRAPLQMKANNGILLIDDLGRQKISVDAILNRWIVPLEERIDYLSMASGEHFDIPFEQVLVFSSNIHPSRLADDAFLRRIGYKIEFEPISQDDYHYLWQQECNKHGISLAQDSLTLVVNRLHLENGVPFLPCYPRDLVLMCSNQIDFFQLAPQINQKLIESVWNSYFVDQIDPE</sequence>
<dbReference type="InterPro" id="IPR027417">
    <property type="entry name" value="P-loop_NTPase"/>
</dbReference>
<dbReference type="RefSeq" id="WP_107283255.1">
    <property type="nucleotide sequence ID" value="NZ_PYMC01000006.1"/>
</dbReference>
<dbReference type="InterPro" id="IPR003593">
    <property type="entry name" value="AAA+_ATPase"/>
</dbReference>
<dbReference type="Gene3D" id="1.10.10.10">
    <property type="entry name" value="Winged helix-like DNA-binding domain superfamily/Winged helix DNA-binding domain"/>
    <property type="match status" value="1"/>
</dbReference>
<protein>
    <submittedName>
        <fullName evidence="3">AAA family ATPase</fullName>
    </submittedName>
</protein>
<dbReference type="Gene3D" id="3.40.50.300">
    <property type="entry name" value="P-loop containing nucleotide triphosphate hydrolases"/>
    <property type="match status" value="1"/>
</dbReference>
<dbReference type="SMART" id="SM00382">
    <property type="entry name" value="AAA"/>
    <property type="match status" value="1"/>
</dbReference>
<dbReference type="SUPFAM" id="SSF46785">
    <property type="entry name" value="Winged helix' DNA-binding domain"/>
    <property type="match status" value="1"/>
</dbReference>
<evidence type="ECO:0000313" key="3">
    <source>
        <dbReference type="EMBL" id="PSW05155.1"/>
    </source>
</evidence>
<feature type="domain" description="AAA+ ATPase" evidence="2">
    <location>
        <begin position="174"/>
        <end position="374"/>
    </location>
</feature>
<evidence type="ECO:0000259" key="2">
    <source>
        <dbReference type="SMART" id="SM00382"/>
    </source>
</evidence>
<organism evidence="3 4">
    <name type="scientific">Photobacterium lipolyticum</name>
    <dbReference type="NCBI Taxonomy" id="266810"/>
    <lineage>
        <taxon>Bacteria</taxon>
        <taxon>Pseudomonadati</taxon>
        <taxon>Pseudomonadota</taxon>
        <taxon>Gammaproteobacteria</taxon>
        <taxon>Vibrionales</taxon>
        <taxon>Vibrionaceae</taxon>
        <taxon>Photobacterium</taxon>
    </lineage>
</organism>
<dbReference type="InterPro" id="IPR036388">
    <property type="entry name" value="WH-like_DNA-bd_sf"/>
</dbReference>
<evidence type="ECO:0000256" key="1">
    <source>
        <dbReference type="ARBA" id="ARBA00023125"/>
    </source>
</evidence>
<dbReference type="OrthoDB" id="9783370at2"/>
<dbReference type="EMBL" id="PYMC01000006">
    <property type="protein sequence ID" value="PSW05155.1"/>
    <property type="molecule type" value="Genomic_DNA"/>
</dbReference>
<evidence type="ECO:0000313" key="4">
    <source>
        <dbReference type="Proteomes" id="UP000240904"/>
    </source>
</evidence>
<reference evidence="3 4" key="1">
    <citation type="submission" date="2018-03" db="EMBL/GenBank/DDBJ databases">
        <title>Whole genome sequencing of Histamine producing bacteria.</title>
        <authorList>
            <person name="Butler K."/>
        </authorList>
    </citation>
    <scope>NUCLEOTIDE SEQUENCE [LARGE SCALE GENOMIC DNA]</scope>
    <source>
        <strain evidence="3 4">DSM 16190</strain>
    </source>
</reference>
<name>A0A2T3MYV8_9GAMM</name>
<accession>A0A2T3MYV8</accession>
<comment type="caution">
    <text evidence="3">The sequence shown here is derived from an EMBL/GenBank/DDBJ whole genome shotgun (WGS) entry which is preliminary data.</text>
</comment>
<proteinExistence type="predicted"/>
<keyword evidence="1" id="KW-0238">DNA-binding</keyword>
<dbReference type="AlphaFoldDB" id="A0A2T3MYV8"/>
<dbReference type="SUPFAM" id="SSF52540">
    <property type="entry name" value="P-loop containing nucleoside triphosphate hydrolases"/>
    <property type="match status" value="1"/>
</dbReference>
<dbReference type="InterPro" id="IPR036390">
    <property type="entry name" value="WH_DNA-bd_sf"/>
</dbReference>